<dbReference type="RefSeq" id="XP_004040192.1">
    <property type="nucleotide sequence ID" value="XM_004040144.1"/>
</dbReference>
<reference evidence="3 4" key="1">
    <citation type="submission" date="2011-07" db="EMBL/GenBank/DDBJ databases">
        <authorList>
            <person name="Coyne R."/>
            <person name="Brami D."/>
            <person name="Johnson J."/>
            <person name="Hostetler J."/>
            <person name="Hannick L."/>
            <person name="Clark T."/>
            <person name="Cassidy-Hanley D."/>
            <person name="Inman J."/>
        </authorList>
    </citation>
    <scope>NUCLEOTIDE SEQUENCE [LARGE SCALE GENOMIC DNA]</scope>
    <source>
        <strain evidence="3 4">G5</strain>
    </source>
</reference>
<evidence type="ECO:0000313" key="4">
    <source>
        <dbReference type="Proteomes" id="UP000008983"/>
    </source>
</evidence>
<evidence type="ECO:0000256" key="2">
    <source>
        <dbReference type="SAM" id="SignalP"/>
    </source>
</evidence>
<protein>
    <recommendedName>
        <fullName evidence="5">CXXC-rich protein</fullName>
    </recommendedName>
</protein>
<dbReference type="Proteomes" id="UP000008983">
    <property type="component" value="Unassembled WGS sequence"/>
</dbReference>
<dbReference type="AlphaFoldDB" id="G0QIQ8"/>
<accession>G0QIQ8</accession>
<keyword evidence="1" id="KW-0472">Membrane</keyword>
<feature type="signal peptide" evidence="2">
    <location>
        <begin position="1"/>
        <end position="16"/>
    </location>
</feature>
<feature type="transmembrane region" description="Helical" evidence="1">
    <location>
        <begin position="155"/>
        <end position="179"/>
    </location>
</feature>
<dbReference type="EMBL" id="GL983042">
    <property type="protein sequence ID" value="EGR34888.1"/>
    <property type="molecule type" value="Genomic_DNA"/>
</dbReference>
<gene>
    <name evidence="3" type="ORF">IMG5_001170</name>
</gene>
<keyword evidence="1" id="KW-0812">Transmembrane</keyword>
<evidence type="ECO:0008006" key="5">
    <source>
        <dbReference type="Google" id="ProtNLM"/>
    </source>
</evidence>
<evidence type="ECO:0000256" key="1">
    <source>
        <dbReference type="SAM" id="Phobius"/>
    </source>
</evidence>
<sequence>MAGIAITIIAIVILSAKLCDNSNSNSNSNSTCNCDCLEGSSCGSGDCNKCCNSCTNCICCCCNTASNTNCICCFDCYFYSNRRYDYDHRYYRSSITRNSYKQKNNDDCDCNCCSCIEYHTLGEDKNDTIYVQKVEVYCTQCNSKLRENYENIDKFYQALTFGIIGMILCAFGIGLFYYYKGYR</sequence>
<keyword evidence="1" id="KW-1133">Transmembrane helix</keyword>
<name>G0QIQ8_ICHMU</name>
<feature type="chain" id="PRO_5003407842" description="CXXC-rich protein" evidence="2">
    <location>
        <begin position="17"/>
        <end position="183"/>
    </location>
</feature>
<evidence type="ECO:0000313" key="3">
    <source>
        <dbReference type="EMBL" id="EGR34888.1"/>
    </source>
</evidence>
<dbReference type="InParanoid" id="G0QIQ8"/>
<keyword evidence="2" id="KW-0732">Signal</keyword>
<dbReference type="eggNOG" id="ENOG502R31W">
    <property type="taxonomic scope" value="Eukaryota"/>
</dbReference>
<dbReference type="GeneID" id="14911067"/>
<dbReference type="OrthoDB" id="10676421at2759"/>
<keyword evidence="4" id="KW-1185">Reference proteome</keyword>
<organism evidence="3 4">
    <name type="scientific">Ichthyophthirius multifiliis</name>
    <name type="common">White spot disease agent</name>
    <name type="synonym">Ich</name>
    <dbReference type="NCBI Taxonomy" id="5932"/>
    <lineage>
        <taxon>Eukaryota</taxon>
        <taxon>Sar</taxon>
        <taxon>Alveolata</taxon>
        <taxon>Ciliophora</taxon>
        <taxon>Intramacronucleata</taxon>
        <taxon>Oligohymenophorea</taxon>
        <taxon>Hymenostomatida</taxon>
        <taxon>Ophryoglenina</taxon>
        <taxon>Ichthyophthirius</taxon>
    </lineage>
</organism>
<proteinExistence type="predicted"/>